<dbReference type="Proteomes" id="UP001215280">
    <property type="component" value="Unassembled WGS sequence"/>
</dbReference>
<comment type="caution">
    <text evidence="2">The sequence shown here is derived from an EMBL/GenBank/DDBJ whole genome shotgun (WGS) entry which is preliminary data.</text>
</comment>
<reference evidence="2" key="1">
    <citation type="submission" date="2023-03" db="EMBL/GenBank/DDBJ databases">
        <title>Massive genome expansion in bonnet fungi (Mycena s.s.) driven by repeated elements and novel gene families across ecological guilds.</title>
        <authorList>
            <consortium name="Lawrence Berkeley National Laboratory"/>
            <person name="Harder C.B."/>
            <person name="Miyauchi S."/>
            <person name="Viragh M."/>
            <person name="Kuo A."/>
            <person name="Thoen E."/>
            <person name="Andreopoulos B."/>
            <person name="Lu D."/>
            <person name="Skrede I."/>
            <person name="Drula E."/>
            <person name="Henrissat B."/>
            <person name="Morin E."/>
            <person name="Kohler A."/>
            <person name="Barry K."/>
            <person name="LaButti K."/>
            <person name="Morin E."/>
            <person name="Salamov A."/>
            <person name="Lipzen A."/>
            <person name="Mereny Z."/>
            <person name="Hegedus B."/>
            <person name="Baldrian P."/>
            <person name="Stursova M."/>
            <person name="Weitz H."/>
            <person name="Taylor A."/>
            <person name="Grigoriev I.V."/>
            <person name="Nagy L.G."/>
            <person name="Martin F."/>
            <person name="Kauserud H."/>
        </authorList>
    </citation>
    <scope>NUCLEOTIDE SEQUENCE</scope>
    <source>
        <strain evidence="2">CBHHK188m</strain>
    </source>
</reference>
<evidence type="ECO:0000313" key="2">
    <source>
        <dbReference type="EMBL" id="KAJ7768168.1"/>
    </source>
</evidence>
<organism evidence="2 3">
    <name type="scientific">Mycena maculata</name>
    <dbReference type="NCBI Taxonomy" id="230809"/>
    <lineage>
        <taxon>Eukaryota</taxon>
        <taxon>Fungi</taxon>
        <taxon>Dikarya</taxon>
        <taxon>Basidiomycota</taxon>
        <taxon>Agaricomycotina</taxon>
        <taxon>Agaricomycetes</taxon>
        <taxon>Agaricomycetidae</taxon>
        <taxon>Agaricales</taxon>
        <taxon>Marasmiineae</taxon>
        <taxon>Mycenaceae</taxon>
        <taxon>Mycena</taxon>
    </lineage>
</organism>
<name>A0AAD7JMQ8_9AGAR</name>
<evidence type="ECO:0000256" key="1">
    <source>
        <dbReference type="SAM" id="MobiDB-lite"/>
    </source>
</evidence>
<dbReference type="EMBL" id="JARJLG010000028">
    <property type="protein sequence ID" value="KAJ7768168.1"/>
    <property type="molecule type" value="Genomic_DNA"/>
</dbReference>
<accession>A0AAD7JMQ8</accession>
<dbReference type="AlphaFoldDB" id="A0AAD7JMQ8"/>
<proteinExistence type="predicted"/>
<feature type="region of interest" description="Disordered" evidence="1">
    <location>
        <begin position="256"/>
        <end position="277"/>
    </location>
</feature>
<sequence>MWTYDAVALSVPSLDSAAHHHVGPTAHDTAGPIGNENNLFGVDDYNDRPIPGMISLPRRVPGTAAGTDDDDDVQGAPILAIAPPKFVPPYISSPSSFARYTAASASAPAFSAQGKGVLHLSLSLSSLRCPVGTLEPAASLACPRRPSTASCKRDVQGHLASPLTARTTLLDAETHLHLPRRDRPPPYADTPFKLPRRCSHVLDTAHDCPVRSTQCACAAHLAPPSSPSPSRRPSPFTLSYQRAVENRARRAPVTIQHSTRPSRVRAPASGIFDTTTPTSGVPTHTALAHPFITTYQAYAAHPPLPFTTTSVERRIQYQQDIPKSREGAKHVPHHLLPCSAVRRRPRHSV</sequence>
<gene>
    <name evidence="2" type="ORF">DFH07DRAFT_1058395</name>
</gene>
<keyword evidence="3" id="KW-1185">Reference proteome</keyword>
<evidence type="ECO:0000313" key="3">
    <source>
        <dbReference type="Proteomes" id="UP001215280"/>
    </source>
</evidence>
<protein>
    <submittedName>
        <fullName evidence="2">Uncharacterized protein</fullName>
    </submittedName>
</protein>